<proteinExistence type="predicted"/>
<protein>
    <submittedName>
        <fullName evidence="1">Uncharacterized protein</fullName>
    </submittedName>
</protein>
<gene>
    <name evidence="1" type="ORF">CHS0354_042263</name>
</gene>
<name>A0AAE0STG7_9BIVA</name>
<comment type="caution">
    <text evidence="1">The sequence shown here is derived from an EMBL/GenBank/DDBJ whole genome shotgun (WGS) entry which is preliminary data.</text>
</comment>
<dbReference type="EMBL" id="JAEAOA010002354">
    <property type="protein sequence ID" value="KAK3597922.1"/>
    <property type="molecule type" value="Genomic_DNA"/>
</dbReference>
<keyword evidence="2" id="KW-1185">Reference proteome</keyword>
<evidence type="ECO:0000313" key="2">
    <source>
        <dbReference type="Proteomes" id="UP001195483"/>
    </source>
</evidence>
<sequence length="81" mass="9105">MEKKTNNKTTTFCAKEIPVVHWYVKWENSGHLQVWYPGDMVVVRGTLQGFTPVCPRSLIGSAMSKTDTRDLLTSTAPTLHP</sequence>
<dbReference type="AlphaFoldDB" id="A0AAE0STG7"/>
<accession>A0AAE0STG7</accession>
<organism evidence="1 2">
    <name type="scientific">Potamilus streckersoni</name>
    <dbReference type="NCBI Taxonomy" id="2493646"/>
    <lineage>
        <taxon>Eukaryota</taxon>
        <taxon>Metazoa</taxon>
        <taxon>Spiralia</taxon>
        <taxon>Lophotrochozoa</taxon>
        <taxon>Mollusca</taxon>
        <taxon>Bivalvia</taxon>
        <taxon>Autobranchia</taxon>
        <taxon>Heteroconchia</taxon>
        <taxon>Palaeoheterodonta</taxon>
        <taxon>Unionida</taxon>
        <taxon>Unionoidea</taxon>
        <taxon>Unionidae</taxon>
        <taxon>Ambleminae</taxon>
        <taxon>Lampsilini</taxon>
        <taxon>Potamilus</taxon>
    </lineage>
</organism>
<reference evidence="1" key="1">
    <citation type="journal article" date="2021" name="Genome Biol. Evol.">
        <title>A High-Quality Reference Genome for a Parasitic Bivalve with Doubly Uniparental Inheritance (Bivalvia: Unionida).</title>
        <authorList>
            <person name="Smith C.H."/>
        </authorList>
    </citation>
    <scope>NUCLEOTIDE SEQUENCE</scope>
    <source>
        <strain evidence="1">CHS0354</strain>
    </source>
</reference>
<dbReference type="Proteomes" id="UP001195483">
    <property type="component" value="Unassembled WGS sequence"/>
</dbReference>
<reference evidence="1" key="3">
    <citation type="submission" date="2023-05" db="EMBL/GenBank/DDBJ databases">
        <authorList>
            <person name="Smith C.H."/>
        </authorList>
    </citation>
    <scope>NUCLEOTIDE SEQUENCE</scope>
    <source>
        <strain evidence="1">CHS0354</strain>
        <tissue evidence="1">Mantle</tissue>
    </source>
</reference>
<reference evidence="1" key="2">
    <citation type="journal article" date="2021" name="Genome Biol. Evol.">
        <title>Developing a high-quality reference genome for a parasitic bivalve with doubly uniparental inheritance (Bivalvia: Unionida).</title>
        <authorList>
            <person name="Smith C.H."/>
        </authorList>
    </citation>
    <scope>NUCLEOTIDE SEQUENCE</scope>
    <source>
        <strain evidence="1">CHS0354</strain>
        <tissue evidence="1">Mantle</tissue>
    </source>
</reference>
<evidence type="ECO:0000313" key="1">
    <source>
        <dbReference type="EMBL" id="KAK3597922.1"/>
    </source>
</evidence>